<dbReference type="EMBL" id="FQZE01000004">
    <property type="protein sequence ID" value="SHI66266.1"/>
    <property type="molecule type" value="Genomic_DNA"/>
</dbReference>
<dbReference type="PANTHER" id="PTHR31350:SF27">
    <property type="entry name" value="HEMIMETHYLATED DNA-BINDING DOMAIN-CONTAINING PROTEIN"/>
    <property type="match status" value="1"/>
</dbReference>
<protein>
    <submittedName>
        <fullName evidence="3">Regulator of sirC expression, contains transglutaminase-like and TPR domains</fullName>
    </submittedName>
</protein>
<sequence>MNKKKLNALINLLDDPDQMVFEAAEKELLKENNSIISDLEEKWESSYDEMYQERIENLIQDLQFRETKKLMNKWIHSEKNDLLEGFLAVDRFQYPDINLLGIYKKIEKIEKTIWLELNNSLTLLEKTTIINHFIFNINGFSVNHNNLFSPQNCFLNQLLDTKNGNPVSIGIFYTLIARRLGLSAHFADFPKNPLVAIVDRELAKKVHGDDTKTNVLFYINPSNKGSITSRKEIDYHLKKNNYSPTDYFAEPKHDLYFIRRLLESLLESYQSIGYTEKMEKIRELIWLFPE</sequence>
<dbReference type="Pfam" id="PF13369">
    <property type="entry name" value="Transglut_core2"/>
    <property type="match status" value="1"/>
</dbReference>
<dbReference type="InterPro" id="IPR032698">
    <property type="entry name" value="SirB1_N"/>
</dbReference>
<evidence type="ECO:0000313" key="4">
    <source>
        <dbReference type="Proteomes" id="UP000184050"/>
    </source>
</evidence>
<gene>
    <name evidence="3" type="ORF">SAMN05444280_104144</name>
</gene>
<feature type="domain" description="Protein SirB1 N-terminal" evidence="2">
    <location>
        <begin position="103"/>
        <end position="262"/>
    </location>
</feature>
<dbReference type="STRING" id="1168035.SAMN05444280_104144"/>
<proteinExistence type="inferred from homology"/>
<name>A0A1M6CZ41_9BACT</name>
<keyword evidence="4" id="KW-1185">Reference proteome</keyword>
<dbReference type="AlphaFoldDB" id="A0A1M6CZ41"/>
<dbReference type="OrthoDB" id="188084at2"/>
<dbReference type="PANTHER" id="PTHR31350">
    <property type="entry name" value="SI:DKEY-261L7.2"/>
    <property type="match status" value="1"/>
</dbReference>
<accession>A0A1M6CZ41</accession>
<comment type="similarity">
    <text evidence="1">Belongs to the UPF0162 family.</text>
</comment>
<evidence type="ECO:0000313" key="3">
    <source>
        <dbReference type="EMBL" id="SHI66266.1"/>
    </source>
</evidence>
<organism evidence="3 4">
    <name type="scientific">Tangfeifania diversioriginum</name>
    <dbReference type="NCBI Taxonomy" id="1168035"/>
    <lineage>
        <taxon>Bacteria</taxon>
        <taxon>Pseudomonadati</taxon>
        <taxon>Bacteroidota</taxon>
        <taxon>Bacteroidia</taxon>
        <taxon>Marinilabiliales</taxon>
        <taxon>Prolixibacteraceae</taxon>
        <taxon>Tangfeifania</taxon>
    </lineage>
</organism>
<dbReference type="Proteomes" id="UP000184050">
    <property type="component" value="Unassembled WGS sequence"/>
</dbReference>
<reference evidence="3 4" key="1">
    <citation type="submission" date="2016-11" db="EMBL/GenBank/DDBJ databases">
        <authorList>
            <person name="Jaros S."/>
            <person name="Januszkiewicz K."/>
            <person name="Wedrychowicz H."/>
        </authorList>
    </citation>
    <scope>NUCLEOTIDE SEQUENCE [LARGE SCALE GENOMIC DNA]</scope>
    <source>
        <strain evidence="3 4">DSM 27063</strain>
    </source>
</reference>
<evidence type="ECO:0000259" key="2">
    <source>
        <dbReference type="Pfam" id="PF13369"/>
    </source>
</evidence>
<evidence type="ECO:0000256" key="1">
    <source>
        <dbReference type="ARBA" id="ARBA00007100"/>
    </source>
</evidence>
<dbReference type="RefSeq" id="WP_073165925.1">
    <property type="nucleotide sequence ID" value="NZ_FQZE01000004.1"/>
</dbReference>